<proteinExistence type="predicted"/>
<evidence type="ECO:0000256" key="1">
    <source>
        <dbReference type="SAM" id="Phobius"/>
    </source>
</evidence>
<protein>
    <submittedName>
        <fullName evidence="2">Uncharacterized protein</fullName>
    </submittedName>
</protein>
<dbReference type="OrthoDB" id="115074at2"/>
<keyword evidence="1" id="KW-1133">Transmembrane helix</keyword>
<keyword evidence="1" id="KW-0812">Transmembrane</keyword>
<sequence>MSSVADDTAQGAQNHPVDRDLVTLELDAILGSSFFRGSKRYPALLKYVVVKTLEGQADDLKERTLGVEVFGRTPSYDTNADPVVRSSASEVRKRLAQYYKDHAEECRLKIDLPLGSYVPEFRTMAAPPETPVLPEALPELPIQRTNHSFLWIAVVAIVAVALTSAITVYRWHRPAPATVTDKLWGPLLHAPTPVLIVVGTSDFGESHERPPEAGSTDRLRSPYHHVSMSCALALARVVGFLQSNGKAYVIKDDREVSLTDFRSRPVVLIGARNNPWTMRLTDPLRFRFDYGSLSKVEDRTNPSASDWGQHPSTDSYDYAIFARYHDATTNGTVMVIAGLGTFGTESASEFAVSTQYLDQLTTKGPAGWGEKNLELVIKTEDISGEAAPPHVVSATSW</sequence>
<feature type="transmembrane region" description="Helical" evidence="1">
    <location>
        <begin position="149"/>
        <end position="169"/>
    </location>
</feature>
<evidence type="ECO:0000313" key="3">
    <source>
        <dbReference type="Proteomes" id="UP000198356"/>
    </source>
</evidence>
<evidence type="ECO:0000313" key="2">
    <source>
        <dbReference type="EMBL" id="SNS99488.1"/>
    </source>
</evidence>
<dbReference type="AlphaFoldDB" id="A0A239J1Z8"/>
<accession>A0A239J1Z8</accession>
<dbReference type="EMBL" id="FZOU01000003">
    <property type="protein sequence ID" value="SNS99488.1"/>
    <property type="molecule type" value="Genomic_DNA"/>
</dbReference>
<organism evidence="2 3">
    <name type="scientific">Granulicella rosea</name>
    <dbReference type="NCBI Taxonomy" id="474952"/>
    <lineage>
        <taxon>Bacteria</taxon>
        <taxon>Pseudomonadati</taxon>
        <taxon>Acidobacteriota</taxon>
        <taxon>Terriglobia</taxon>
        <taxon>Terriglobales</taxon>
        <taxon>Acidobacteriaceae</taxon>
        <taxon>Granulicella</taxon>
    </lineage>
</organism>
<keyword evidence="3" id="KW-1185">Reference proteome</keyword>
<dbReference type="RefSeq" id="WP_089408482.1">
    <property type="nucleotide sequence ID" value="NZ_FZOU01000003.1"/>
</dbReference>
<gene>
    <name evidence="2" type="ORF">SAMN05421770_103385</name>
</gene>
<reference evidence="2 3" key="1">
    <citation type="submission" date="2017-06" db="EMBL/GenBank/DDBJ databases">
        <authorList>
            <person name="Kim H.J."/>
            <person name="Triplett B.A."/>
        </authorList>
    </citation>
    <scope>NUCLEOTIDE SEQUENCE [LARGE SCALE GENOMIC DNA]</scope>
    <source>
        <strain evidence="2 3">DSM 18704</strain>
    </source>
</reference>
<keyword evidence="1" id="KW-0472">Membrane</keyword>
<name>A0A239J1Z8_9BACT</name>
<dbReference type="Proteomes" id="UP000198356">
    <property type="component" value="Unassembled WGS sequence"/>
</dbReference>